<dbReference type="Pfam" id="PF01876">
    <property type="entry name" value="RNase_P_p30"/>
    <property type="match status" value="1"/>
</dbReference>
<dbReference type="EMBL" id="JADGIZ020000030">
    <property type="protein sequence ID" value="KAL2914787.1"/>
    <property type="molecule type" value="Genomic_DNA"/>
</dbReference>
<dbReference type="InterPro" id="IPR016195">
    <property type="entry name" value="Pol/histidinol_Pase-like"/>
</dbReference>
<dbReference type="SUPFAM" id="SSF89550">
    <property type="entry name" value="PHP domain-like"/>
    <property type="match status" value="1"/>
</dbReference>
<keyword evidence="3" id="KW-0819">tRNA processing</keyword>
<keyword evidence="6" id="KW-1185">Reference proteome</keyword>
<evidence type="ECO:0000256" key="2">
    <source>
        <dbReference type="ARBA" id="ARBA00007331"/>
    </source>
</evidence>
<gene>
    <name evidence="5" type="primary">RPP1</name>
    <name evidence="5" type="ORF">HK105_205718</name>
</gene>
<sequence>MFDLAVPEAALAGDGARVLGMLVRFGFRGIAISVTSDGNLNKSKPCQIDRSKYAAMLEKAAGDAVVPRASPPLLAQANSDLPRSLAATTFDLFTRLSVVLDNPSHNYSISSGSPIVASYDILAVHPKTEKLFQAACQQLEVDIVSLDMGSRLPFHLRHPTINAAIQRGVHFEICYAPAIRDSTARRHIISNSAALMRATKGRNIVLSSELVQAFDLRGPHDIANLAALFSMNQAQAMAALTTNVRAVLLHAATRRDTYRAVMSMEASGIPGAPGETPDDHENPDARPGSAARKWKAARLEDQDFISFDDLGGDEDPMDM</sequence>
<dbReference type="PANTHER" id="PTHR13031">
    <property type="entry name" value="RIBONUCLEASE P SUBUNIT P30"/>
    <property type="match status" value="1"/>
</dbReference>
<dbReference type="PANTHER" id="PTHR13031:SF0">
    <property type="entry name" value="RIBONUCLEASE P PROTEIN SUBUNIT P30"/>
    <property type="match status" value="1"/>
</dbReference>
<protein>
    <submittedName>
        <fullName evidence="5">RNA-binding RNA processing protein rpp1</fullName>
        <ecNumber evidence="5">3.1.26.5</ecNumber>
    </submittedName>
</protein>
<evidence type="ECO:0000313" key="6">
    <source>
        <dbReference type="Proteomes" id="UP001527925"/>
    </source>
</evidence>
<name>A0ABR4N5G7_9FUNG</name>
<keyword evidence="5" id="KW-0378">Hydrolase</keyword>
<comment type="caution">
    <text evidence="5">The sequence shown here is derived from an EMBL/GenBank/DDBJ whole genome shotgun (WGS) entry which is preliminary data.</text>
</comment>
<dbReference type="Gene3D" id="3.20.20.140">
    <property type="entry name" value="Metal-dependent hydrolases"/>
    <property type="match status" value="1"/>
</dbReference>
<comment type="similarity">
    <text evidence="2">Belongs to the eukaryotic/archaeal RNase P protein component 3 family.</text>
</comment>
<dbReference type="Proteomes" id="UP001527925">
    <property type="component" value="Unassembled WGS sequence"/>
</dbReference>
<evidence type="ECO:0000256" key="3">
    <source>
        <dbReference type="ARBA" id="ARBA00022694"/>
    </source>
</evidence>
<organism evidence="5 6">
    <name type="scientific">Polyrhizophydium stewartii</name>
    <dbReference type="NCBI Taxonomy" id="2732419"/>
    <lineage>
        <taxon>Eukaryota</taxon>
        <taxon>Fungi</taxon>
        <taxon>Fungi incertae sedis</taxon>
        <taxon>Chytridiomycota</taxon>
        <taxon>Chytridiomycota incertae sedis</taxon>
        <taxon>Chytridiomycetes</taxon>
        <taxon>Rhizophydiales</taxon>
        <taxon>Rhizophydiales incertae sedis</taxon>
        <taxon>Polyrhizophydium</taxon>
    </lineage>
</organism>
<dbReference type="EC" id="3.1.26.5" evidence="5"/>
<dbReference type="InterPro" id="IPR002738">
    <property type="entry name" value="RNase_P_p30"/>
</dbReference>
<proteinExistence type="inferred from homology"/>
<evidence type="ECO:0000256" key="1">
    <source>
        <dbReference type="ARBA" id="ARBA00004123"/>
    </source>
</evidence>
<evidence type="ECO:0000256" key="4">
    <source>
        <dbReference type="SAM" id="MobiDB-lite"/>
    </source>
</evidence>
<reference evidence="5 6" key="1">
    <citation type="submission" date="2023-09" db="EMBL/GenBank/DDBJ databases">
        <title>Pangenome analysis of Batrachochytrium dendrobatidis and related Chytrids.</title>
        <authorList>
            <person name="Yacoub M.N."/>
            <person name="Stajich J.E."/>
            <person name="James T.Y."/>
        </authorList>
    </citation>
    <scope>NUCLEOTIDE SEQUENCE [LARGE SCALE GENOMIC DNA]</scope>
    <source>
        <strain evidence="5 6">JEL0888</strain>
    </source>
</reference>
<evidence type="ECO:0000313" key="5">
    <source>
        <dbReference type="EMBL" id="KAL2914787.1"/>
    </source>
</evidence>
<accession>A0ABR4N5G7</accession>
<dbReference type="GO" id="GO:0004526">
    <property type="term" value="F:ribonuclease P activity"/>
    <property type="evidence" value="ECO:0007669"/>
    <property type="project" value="UniProtKB-EC"/>
</dbReference>
<comment type="subcellular location">
    <subcellularLocation>
        <location evidence="1">Nucleus</location>
    </subcellularLocation>
</comment>
<feature type="region of interest" description="Disordered" evidence="4">
    <location>
        <begin position="267"/>
        <end position="293"/>
    </location>
</feature>